<keyword evidence="2" id="KW-1185">Reference proteome</keyword>
<dbReference type="OrthoDB" id="2724167at2759"/>
<evidence type="ECO:0000313" key="1">
    <source>
        <dbReference type="EMBL" id="RPD53311.1"/>
    </source>
</evidence>
<gene>
    <name evidence="1" type="ORF">L227DRAFT_483272</name>
</gene>
<dbReference type="AlphaFoldDB" id="A0A5C2RQ97"/>
<sequence length="67" mass="7521">PTSFSPDSILQHVTILIVTGDQPLILANDIAFRNCLVAMRPKMLKSKLPTQTTVCTWVTNNFITYLE</sequence>
<organism evidence="1 2">
    <name type="scientific">Lentinus tigrinus ALCF2SS1-6</name>
    <dbReference type="NCBI Taxonomy" id="1328759"/>
    <lineage>
        <taxon>Eukaryota</taxon>
        <taxon>Fungi</taxon>
        <taxon>Dikarya</taxon>
        <taxon>Basidiomycota</taxon>
        <taxon>Agaricomycotina</taxon>
        <taxon>Agaricomycetes</taxon>
        <taxon>Polyporales</taxon>
        <taxon>Polyporaceae</taxon>
        <taxon>Lentinus</taxon>
    </lineage>
</organism>
<dbReference type="Proteomes" id="UP000313359">
    <property type="component" value="Unassembled WGS sequence"/>
</dbReference>
<accession>A0A5C2RQ97</accession>
<reference evidence="1" key="1">
    <citation type="journal article" date="2018" name="Genome Biol. Evol.">
        <title>Genomics and development of Lentinus tigrinus, a white-rot wood-decaying mushroom with dimorphic fruiting bodies.</title>
        <authorList>
            <person name="Wu B."/>
            <person name="Xu Z."/>
            <person name="Knudson A."/>
            <person name="Carlson A."/>
            <person name="Chen N."/>
            <person name="Kovaka S."/>
            <person name="LaButti K."/>
            <person name="Lipzen A."/>
            <person name="Pennachio C."/>
            <person name="Riley R."/>
            <person name="Schakwitz W."/>
            <person name="Umezawa K."/>
            <person name="Ohm R.A."/>
            <person name="Grigoriev I.V."/>
            <person name="Nagy L.G."/>
            <person name="Gibbons J."/>
            <person name="Hibbett D."/>
        </authorList>
    </citation>
    <scope>NUCLEOTIDE SEQUENCE [LARGE SCALE GENOMIC DNA]</scope>
    <source>
        <strain evidence="1">ALCF2SS1-6</strain>
    </source>
</reference>
<feature type="non-terminal residue" evidence="1">
    <location>
        <position position="1"/>
    </location>
</feature>
<evidence type="ECO:0000313" key="2">
    <source>
        <dbReference type="Proteomes" id="UP000313359"/>
    </source>
</evidence>
<feature type="non-terminal residue" evidence="1">
    <location>
        <position position="67"/>
    </location>
</feature>
<proteinExistence type="predicted"/>
<dbReference type="EMBL" id="ML122324">
    <property type="protein sequence ID" value="RPD53311.1"/>
    <property type="molecule type" value="Genomic_DNA"/>
</dbReference>
<protein>
    <submittedName>
        <fullName evidence="1">Uncharacterized protein</fullName>
    </submittedName>
</protein>
<name>A0A5C2RQ97_9APHY</name>